<dbReference type="Proteomes" id="UP000077266">
    <property type="component" value="Unassembled WGS sequence"/>
</dbReference>
<keyword evidence="1" id="KW-0812">Transmembrane</keyword>
<name>A0A166MGR8_EXIGL</name>
<evidence type="ECO:0000313" key="3">
    <source>
        <dbReference type="Proteomes" id="UP000077266"/>
    </source>
</evidence>
<dbReference type="EMBL" id="KV427219">
    <property type="protein sequence ID" value="KZV78013.1"/>
    <property type="molecule type" value="Genomic_DNA"/>
</dbReference>
<dbReference type="InParanoid" id="A0A166MGR8"/>
<feature type="transmembrane region" description="Helical" evidence="1">
    <location>
        <begin position="59"/>
        <end position="77"/>
    </location>
</feature>
<accession>A0A166MGR8</accession>
<feature type="transmembrane region" description="Helical" evidence="1">
    <location>
        <begin position="299"/>
        <end position="324"/>
    </location>
</feature>
<keyword evidence="1" id="KW-1133">Transmembrane helix</keyword>
<gene>
    <name evidence="2" type="ORF">EXIGLDRAFT_757935</name>
</gene>
<organism evidence="2 3">
    <name type="scientific">Exidia glandulosa HHB12029</name>
    <dbReference type="NCBI Taxonomy" id="1314781"/>
    <lineage>
        <taxon>Eukaryota</taxon>
        <taxon>Fungi</taxon>
        <taxon>Dikarya</taxon>
        <taxon>Basidiomycota</taxon>
        <taxon>Agaricomycotina</taxon>
        <taxon>Agaricomycetes</taxon>
        <taxon>Auriculariales</taxon>
        <taxon>Exidiaceae</taxon>
        <taxon>Exidia</taxon>
    </lineage>
</organism>
<sequence>MDLSAGISNREGTDGRSLAAANSTTLGVWLRPSNVAFFIAALAGITLAGCQVTSRCAHGLNVCGLVGAILALGLGVYDRTVHTPDRQTWTSLGESLRALYTSRISDPFVQVLQLSLHDNPLVLHLGVCAPLLYRFVKSRDVASGDEDDLVTWLHPKHPIPVSAGILLDVVTGLPTTLPATIVLLITYMPAHWPEHAKAVVMVLSMLLGGFVNVAAGFSLALISFVTLRGLGSLFSILPYTIGICRTAREADAACLVFFYAAQAPPWIVHARLLGPSFNVVIFVVTWLSHGFPLRSDFNCTGWVVASVLLSPAPLGLLVISTVWVSSFTYFCIVSTPPTDRHLPSGCA</sequence>
<reference evidence="2 3" key="1">
    <citation type="journal article" date="2016" name="Mol. Biol. Evol.">
        <title>Comparative Genomics of Early-Diverging Mushroom-Forming Fungi Provides Insights into the Origins of Lignocellulose Decay Capabilities.</title>
        <authorList>
            <person name="Nagy L.G."/>
            <person name="Riley R."/>
            <person name="Tritt A."/>
            <person name="Adam C."/>
            <person name="Daum C."/>
            <person name="Floudas D."/>
            <person name="Sun H."/>
            <person name="Yadav J.S."/>
            <person name="Pangilinan J."/>
            <person name="Larsson K.H."/>
            <person name="Matsuura K."/>
            <person name="Barry K."/>
            <person name="Labutti K."/>
            <person name="Kuo R."/>
            <person name="Ohm R.A."/>
            <person name="Bhattacharya S.S."/>
            <person name="Shirouzu T."/>
            <person name="Yoshinaga Y."/>
            <person name="Martin F.M."/>
            <person name="Grigoriev I.V."/>
            <person name="Hibbett D.S."/>
        </authorList>
    </citation>
    <scope>NUCLEOTIDE SEQUENCE [LARGE SCALE GENOMIC DNA]</scope>
    <source>
        <strain evidence="2 3">HHB12029</strain>
    </source>
</reference>
<feature type="transmembrane region" description="Helical" evidence="1">
    <location>
        <begin position="165"/>
        <end position="187"/>
    </location>
</feature>
<feature type="transmembrane region" description="Helical" evidence="1">
    <location>
        <begin position="199"/>
        <end position="225"/>
    </location>
</feature>
<proteinExistence type="predicted"/>
<feature type="transmembrane region" description="Helical" evidence="1">
    <location>
        <begin position="266"/>
        <end position="287"/>
    </location>
</feature>
<evidence type="ECO:0000256" key="1">
    <source>
        <dbReference type="SAM" id="Phobius"/>
    </source>
</evidence>
<keyword evidence="1" id="KW-0472">Membrane</keyword>
<dbReference type="AlphaFoldDB" id="A0A166MGR8"/>
<feature type="transmembrane region" description="Helical" evidence="1">
    <location>
        <begin position="35"/>
        <end position="52"/>
    </location>
</feature>
<keyword evidence="3" id="KW-1185">Reference proteome</keyword>
<evidence type="ECO:0000313" key="2">
    <source>
        <dbReference type="EMBL" id="KZV78013.1"/>
    </source>
</evidence>
<protein>
    <submittedName>
        <fullName evidence="2">Uncharacterized protein</fullName>
    </submittedName>
</protein>